<evidence type="ECO:0000256" key="1">
    <source>
        <dbReference type="SAM" id="Phobius"/>
    </source>
</evidence>
<organism evidence="3 5">
    <name type="scientific">Durusdinium trenchii</name>
    <dbReference type="NCBI Taxonomy" id="1381693"/>
    <lineage>
        <taxon>Eukaryota</taxon>
        <taxon>Sar</taxon>
        <taxon>Alveolata</taxon>
        <taxon>Dinophyceae</taxon>
        <taxon>Suessiales</taxon>
        <taxon>Symbiodiniaceae</taxon>
        <taxon>Durusdinium</taxon>
    </lineage>
</organism>
<evidence type="ECO:0000313" key="5">
    <source>
        <dbReference type="Proteomes" id="UP001642464"/>
    </source>
</evidence>
<feature type="transmembrane region" description="Helical" evidence="1">
    <location>
        <begin position="367"/>
        <end position="386"/>
    </location>
</feature>
<accession>A0ABP0LDI0</accession>
<feature type="signal peptide" evidence="2">
    <location>
        <begin position="1"/>
        <end position="24"/>
    </location>
</feature>
<feature type="transmembrane region" description="Helical" evidence="1">
    <location>
        <begin position="327"/>
        <end position="347"/>
    </location>
</feature>
<name>A0ABP0LDI0_9DINO</name>
<protein>
    <submittedName>
        <fullName evidence="3">Uncharacterized protein</fullName>
    </submittedName>
</protein>
<feature type="transmembrane region" description="Helical" evidence="1">
    <location>
        <begin position="294"/>
        <end position="315"/>
    </location>
</feature>
<reference evidence="3 5" key="1">
    <citation type="submission" date="2024-02" db="EMBL/GenBank/DDBJ databases">
        <authorList>
            <person name="Chen Y."/>
            <person name="Shah S."/>
            <person name="Dougan E. K."/>
            <person name="Thang M."/>
            <person name="Chan C."/>
        </authorList>
    </citation>
    <scope>NUCLEOTIDE SEQUENCE [LARGE SCALE GENOMIC DNA]</scope>
</reference>
<keyword evidence="2" id="KW-0732">Signal</keyword>
<dbReference type="EMBL" id="CAXAMM010015424">
    <property type="protein sequence ID" value="CAK9036291.1"/>
    <property type="molecule type" value="Genomic_DNA"/>
</dbReference>
<feature type="transmembrane region" description="Helical" evidence="1">
    <location>
        <begin position="398"/>
        <end position="424"/>
    </location>
</feature>
<keyword evidence="5" id="KW-1185">Reference proteome</keyword>
<keyword evidence="1" id="KW-0812">Transmembrane</keyword>
<keyword evidence="1" id="KW-0472">Membrane</keyword>
<keyword evidence="1" id="KW-1133">Transmembrane helix</keyword>
<evidence type="ECO:0000313" key="4">
    <source>
        <dbReference type="EMBL" id="CAK9036291.1"/>
    </source>
</evidence>
<evidence type="ECO:0000313" key="3">
    <source>
        <dbReference type="EMBL" id="CAK9036189.1"/>
    </source>
</evidence>
<proteinExistence type="predicted"/>
<dbReference type="Proteomes" id="UP001642464">
    <property type="component" value="Unassembled WGS sequence"/>
</dbReference>
<sequence length="474" mass="53500">MPRSWILWILASLGLLMVITLLNGEIRLMPTSMSFSLKTRDGRWVSNEQVEDLEQKALLKHWDGSWTTGINIGVYVGTSCIFLDKLLEKNDAKASTACVDTNVNIQPTLQENLRLNHRHVHNLNGLLAELSHCPAEMTVVDHVEPKRIGNETLTPGKPGMPASFEGMGDRGGLPDTFVIERCYTVNFVRELFAGHMPQVWFIDIDGFLPSLYQQIHEAFDDPSVELILYERDRPYSAPGKASTVAGQSDHVWEAQYRDMEDGFKRQGFRALQCDNIMWGIWVWRRGGPSFTIHLWLLLGWMACLVSMCLLSDLLVPPKVKKWPVPVWRLLVLLCWRMVYEALPSLPVNMTDPITGLDCTWICIHHGLAFAISNFLFLYVAVLWPLAKALALRTWAMHPFWLPWVLFTAIAESQLLLGFLLHALLRAPAVPPVGSLCFGPGPQQSMWELSVGTTLALSLGLLLFVEMQPERPPPV</sequence>
<dbReference type="EMBL" id="CAXAMM010015380">
    <property type="protein sequence ID" value="CAK9036189.1"/>
    <property type="molecule type" value="Genomic_DNA"/>
</dbReference>
<gene>
    <name evidence="3" type="ORF">SCF082_LOCUS21631</name>
    <name evidence="4" type="ORF">SCF082_LOCUS21662</name>
</gene>
<evidence type="ECO:0000256" key="2">
    <source>
        <dbReference type="SAM" id="SignalP"/>
    </source>
</evidence>
<comment type="caution">
    <text evidence="3">The sequence shown here is derived from an EMBL/GenBank/DDBJ whole genome shotgun (WGS) entry which is preliminary data.</text>
</comment>
<feature type="chain" id="PRO_5045029271" evidence="2">
    <location>
        <begin position="25"/>
        <end position="474"/>
    </location>
</feature>